<dbReference type="GO" id="GO:0016192">
    <property type="term" value="P:vesicle-mediated transport"/>
    <property type="evidence" value="ECO:0000318"/>
    <property type="project" value="GO_Central"/>
</dbReference>
<dbReference type="GO" id="GO:0017158">
    <property type="term" value="P:regulation of calcium ion-dependent exocytosis"/>
    <property type="evidence" value="ECO:0000318"/>
    <property type="project" value="GO_Central"/>
</dbReference>
<evidence type="ECO:0000256" key="1">
    <source>
        <dbReference type="ARBA" id="ARBA00006996"/>
    </source>
</evidence>
<dbReference type="GO" id="GO:0070382">
    <property type="term" value="C:exocytic vesicle"/>
    <property type="evidence" value="ECO:0000318"/>
    <property type="project" value="GO_Central"/>
</dbReference>
<dbReference type="SUPFAM" id="SSF49562">
    <property type="entry name" value="C2 domain (Calcium/lipid-binding domain, CaLB)"/>
    <property type="match status" value="2"/>
</dbReference>
<dbReference type="GeneID" id="102688161"/>
<dbReference type="Pfam" id="PF00168">
    <property type="entry name" value="C2"/>
    <property type="match status" value="2"/>
</dbReference>
<dbReference type="CTD" id="83849"/>
<dbReference type="GO" id="GO:0000149">
    <property type="term" value="F:SNARE binding"/>
    <property type="evidence" value="ECO:0000318"/>
    <property type="project" value="GO_Central"/>
</dbReference>
<organism evidence="4 5">
    <name type="scientific">Lepisosteus oculatus</name>
    <name type="common">Spotted gar</name>
    <dbReference type="NCBI Taxonomy" id="7918"/>
    <lineage>
        <taxon>Eukaryota</taxon>
        <taxon>Metazoa</taxon>
        <taxon>Chordata</taxon>
        <taxon>Craniata</taxon>
        <taxon>Vertebrata</taxon>
        <taxon>Euteleostomi</taxon>
        <taxon>Actinopterygii</taxon>
        <taxon>Neopterygii</taxon>
        <taxon>Holostei</taxon>
        <taxon>Semionotiformes</taxon>
        <taxon>Lepisosteidae</taxon>
        <taxon>Lepisosteus</taxon>
    </lineage>
</organism>
<reference evidence="5" key="1">
    <citation type="submission" date="2011-12" db="EMBL/GenBank/DDBJ databases">
        <title>The Draft Genome of Lepisosteus oculatus.</title>
        <authorList>
            <consortium name="The Broad Institute Genome Assembly &amp; Analysis Group"/>
            <consortium name="Computational R&amp;D Group"/>
            <consortium name="and Sequencing Platform"/>
            <person name="Di Palma F."/>
            <person name="Alfoldi J."/>
            <person name="Johnson J."/>
            <person name="Berlin A."/>
            <person name="Gnerre S."/>
            <person name="Jaffe D."/>
            <person name="MacCallum I."/>
            <person name="Young S."/>
            <person name="Walker B.J."/>
            <person name="Lander E.S."/>
            <person name="Lindblad-Toh K."/>
        </authorList>
    </citation>
    <scope>NUCLEOTIDE SEQUENCE [LARGE SCALE GENOMIC DNA]</scope>
</reference>
<keyword evidence="2" id="KW-0812">Transmembrane</keyword>
<evidence type="ECO:0000313" key="5">
    <source>
        <dbReference type="Proteomes" id="UP000018468"/>
    </source>
</evidence>
<dbReference type="Proteomes" id="UP000018468">
    <property type="component" value="Linkage group LG5"/>
</dbReference>
<evidence type="ECO:0000259" key="3">
    <source>
        <dbReference type="PROSITE" id="PS50004"/>
    </source>
</evidence>
<dbReference type="FunFam" id="2.60.40.150:FF:000237">
    <property type="entry name" value="Synaptotagmin 15"/>
    <property type="match status" value="1"/>
</dbReference>
<keyword evidence="2" id="KW-1133">Transmembrane helix</keyword>
<dbReference type="GO" id="GO:0061891">
    <property type="term" value="F:calcium ion sensor activity"/>
    <property type="evidence" value="ECO:0000318"/>
    <property type="project" value="GO_Central"/>
</dbReference>
<feature type="transmembrane region" description="Helical" evidence="2">
    <location>
        <begin position="6"/>
        <end position="30"/>
    </location>
</feature>
<dbReference type="GeneTree" id="ENSGT00940000160819"/>
<accession>W5N5F9</accession>
<evidence type="ECO:0000313" key="4">
    <source>
        <dbReference type="Ensembl" id="ENSLOCP00000015868.1"/>
    </source>
</evidence>
<sequence length="411" mass="46343">MAVPLSVVSAGLVAGILLSLLLGIAIYFLWKRKCLQGRYEELVSSTPSVQSNQPATSLSSNQNSTSGIIPFVIPPHFITRRHLEKEEEESSSSDPCHHHRRSFYTRGSLPLGSLRANLYRFPAETCDWETPQDKATGLWFSVEYRPETEQLLVSLLRATNLPSLCQVFPTLVKVHLLPAERHHVQAKAKRKSCNPQFGDSFVFQVSSRSLPQHTLCFSLCVVDKQKKHQPLGLVRFHLYERDLSEAAGRVLWRHLEKDSTESCSGLGDIQVSLNYNQSLQRLTVVVLRARALQLHYDREPTGVFVQVSLQIHTELVKSKSTAVVKADPSPTFNETLTFNLPSSQLDAACLRLELRQLLPDQHQSLGLVVIGPFMYARGQEQEHWNDMVSKPQELIKQWHTLHSMAGTQIPS</sequence>
<dbReference type="InterPro" id="IPR000008">
    <property type="entry name" value="C2_dom"/>
</dbReference>
<name>W5N5F9_LEPOC</name>
<dbReference type="KEGG" id="loc:102688161"/>
<dbReference type="InParanoid" id="W5N5F9"/>
<dbReference type="Bgee" id="ENSLOCG00000012890">
    <property type="expression patterns" value="Expressed in mesonephros"/>
</dbReference>
<dbReference type="PROSITE" id="PS50004">
    <property type="entry name" value="C2"/>
    <property type="match status" value="2"/>
</dbReference>
<protein>
    <submittedName>
        <fullName evidence="4">Synaptotagmin 15B</fullName>
    </submittedName>
</protein>
<dbReference type="OrthoDB" id="10259057at2759"/>
<dbReference type="GO" id="GO:0005886">
    <property type="term" value="C:plasma membrane"/>
    <property type="evidence" value="ECO:0000318"/>
    <property type="project" value="GO_Central"/>
</dbReference>
<dbReference type="SMART" id="SM00239">
    <property type="entry name" value="C2"/>
    <property type="match status" value="2"/>
</dbReference>
<dbReference type="PANTHER" id="PTHR10024:SF234">
    <property type="entry name" value="SYNAPTOTAGMIN-15-RELATED"/>
    <property type="match status" value="1"/>
</dbReference>
<dbReference type="GO" id="GO:0005544">
    <property type="term" value="F:calcium-dependent phospholipid binding"/>
    <property type="evidence" value="ECO:0000318"/>
    <property type="project" value="GO_Central"/>
</dbReference>
<dbReference type="InterPro" id="IPR035892">
    <property type="entry name" value="C2_domain_sf"/>
</dbReference>
<dbReference type="STRING" id="7918.ENSLOCP00000015868"/>
<keyword evidence="5" id="KW-1185">Reference proteome</keyword>
<dbReference type="Ensembl" id="ENSLOCT00000015898.1">
    <property type="protein sequence ID" value="ENSLOCP00000015868.1"/>
    <property type="gene ID" value="ENSLOCG00000012890.1"/>
</dbReference>
<dbReference type="OMA" id="DWIHLTN"/>
<feature type="domain" description="C2" evidence="3">
    <location>
        <begin position="265"/>
        <end position="385"/>
    </location>
</feature>
<dbReference type="FunFam" id="2.60.40.150:FF:000101">
    <property type="entry name" value="Synaptotagmin 13"/>
    <property type="match status" value="1"/>
</dbReference>
<keyword evidence="2" id="KW-0472">Membrane</keyword>
<dbReference type="EMBL" id="AHAT01023187">
    <property type="status" value="NOT_ANNOTATED_CDS"/>
    <property type="molecule type" value="Genomic_DNA"/>
</dbReference>
<proteinExistence type="inferred from homology"/>
<dbReference type="HOGENOM" id="CLU_023008_11_1_1"/>
<dbReference type="PANTHER" id="PTHR10024">
    <property type="entry name" value="SYNAPTOTAGMIN"/>
    <property type="match status" value="1"/>
</dbReference>
<dbReference type="Gene3D" id="2.60.40.150">
    <property type="entry name" value="C2 domain"/>
    <property type="match status" value="2"/>
</dbReference>
<evidence type="ECO:0000256" key="2">
    <source>
        <dbReference type="SAM" id="Phobius"/>
    </source>
</evidence>
<dbReference type="AlphaFoldDB" id="W5N5F9"/>
<reference evidence="4" key="2">
    <citation type="submission" date="2025-08" db="UniProtKB">
        <authorList>
            <consortium name="Ensembl"/>
        </authorList>
    </citation>
    <scope>IDENTIFICATION</scope>
</reference>
<reference evidence="4" key="3">
    <citation type="submission" date="2025-09" db="UniProtKB">
        <authorList>
            <consortium name="Ensembl"/>
        </authorList>
    </citation>
    <scope>IDENTIFICATION</scope>
</reference>
<comment type="similarity">
    <text evidence="1">Belongs to the synaptotagmin family.</text>
</comment>
<feature type="domain" description="C2" evidence="3">
    <location>
        <begin position="134"/>
        <end position="253"/>
    </location>
</feature>
<dbReference type="eggNOG" id="KOG1028">
    <property type="taxonomic scope" value="Eukaryota"/>
</dbReference>